<dbReference type="RefSeq" id="WP_070703247.1">
    <property type="nucleotide sequence ID" value="NZ_JBHLVH010000028.1"/>
</dbReference>
<feature type="transmembrane region" description="Helical" evidence="1">
    <location>
        <begin position="82"/>
        <end position="115"/>
    </location>
</feature>
<reference evidence="2 3" key="1">
    <citation type="submission" date="2017-12" db="EMBL/GenBank/DDBJ databases">
        <title>Phylogenetic diversity of female urinary microbiome.</title>
        <authorList>
            <person name="Thomas-White K."/>
            <person name="Wolfe A.J."/>
        </authorList>
    </citation>
    <scope>NUCLEOTIDE SEQUENCE [LARGE SCALE GENOMIC DNA]</scope>
    <source>
        <strain evidence="2 3">UMB1298</strain>
    </source>
</reference>
<keyword evidence="1" id="KW-1133">Transmembrane helix</keyword>
<sequence length="166" mass="16930">MDWTVLLAVLVGAAMLVGLVGSALLVLPGLVVVWASTLVWALAVQSTAAWWVLGIATVLAGTATVVQYLVPGRRMKAAGIRTSTLLVGVLGGIVGFFVIPVVGLFVGFVGGVFLAQALRGSSGGLTPWQATLHALKAVGTSILIELLAGMLIAGTWLASLVLPALF</sequence>
<name>A0A2I1PAR3_9MICO</name>
<keyword evidence="3" id="KW-1185">Reference proteome</keyword>
<dbReference type="Proteomes" id="UP000234206">
    <property type="component" value="Unassembled WGS sequence"/>
</dbReference>
<organism evidence="2 3">
    <name type="scientific">Kytococcus schroeteri</name>
    <dbReference type="NCBI Taxonomy" id="138300"/>
    <lineage>
        <taxon>Bacteria</taxon>
        <taxon>Bacillati</taxon>
        <taxon>Actinomycetota</taxon>
        <taxon>Actinomycetes</taxon>
        <taxon>Micrococcales</taxon>
        <taxon>Kytococcaceae</taxon>
        <taxon>Kytococcus</taxon>
    </lineage>
</organism>
<keyword evidence="1" id="KW-0472">Membrane</keyword>
<dbReference type="AlphaFoldDB" id="A0A2I1PAR3"/>
<dbReference type="InterPro" id="IPR007403">
    <property type="entry name" value="DUF456"/>
</dbReference>
<feature type="transmembrane region" description="Helical" evidence="1">
    <location>
        <begin position="142"/>
        <end position="165"/>
    </location>
</feature>
<accession>A0A2I1PAR3</accession>
<feature type="transmembrane region" description="Helical" evidence="1">
    <location>
        <begin position="48"/>
        <end position="70"/>
    </location>
</feature>
<comment type="caution">
    <text evidence="2">The sequence shown here is derived from an EMBL/GenBank/DDBJ whole genome shotgun (WGS) entry which is preliminary data.</text>
</comment>
<evidence type="ECO:0000256" key="1">
    <source>
        <dbReference type="SAM" id="Phobius"/>
    </source>
</evidence>
<proteinExistence type="predicted"/>
<evidence type="ECO:0000313" key="2">
    <source>
        <dbReference type="EMBL" id="PKZ41693.1"/>
    </source>
</evidence>
<dbReference type="EMBL" id="PKIZ01000010">
    <property type="protein sequence ID" value="PKZ41693.1"/>
    <property type="molecule type" value="Genomic_DNA"/>
</dbReference>
<evidence type="ECO:0000313" key="3">
    <source>
        <dbReference type="Proteomes" id="UP000234206"/>
    </source>
</evidence>
<feature type="transmembrane region" description="Helical" evidence="1">
    <location>
        <begin position="7"/>
        <end position="36"/>
    </location>
</feature>
<dbReference type="OrthoDB" id="3577600at2"/>
<keyword evidence="1" id="KW-0812">Transmembrane</keyword>
<dbReference type="Pfam" id="PF04306">
    <property type="entry name" value="DUF456"/>
    <property type="match status" value="1"/>
</dbReference>
<gene>
    <name evidence="2" type="ORF">CYJ76_06425</name>
</gene>
<protein>
    <submittedName>
        <fullName evidence="2">DUF456 domain-containing protein</fullName>
    </submittedName>
</protein>